<sequence>MSSTPSTQSPAENNRLVAADNVIEIMERYLQRQGARGMVVFLLLNKTVTQGVLRHFYRNIQLSSRRSFSALCRTLVMYPPRVRFIRSLWLVFEEIGPLIPVFPTHCYPEGFLPAFPRKRPLDRGEVEGTAHLVTISSHFLVSLTIGTARYTAELAALLRNIHFPRLAELEVPALLFFTWLPSQLPSLRRLRVSTDMNDLRGAVSVLYTPDFRGFVTLSHLYIAFGNVWGQENAIQVALFEIRTTDTVRAVAIEYDEGEATPFETADILNYGVHPKVVVVMDERWVDGEVDRLIAPSLNPNVREERLRNLILTQSRETASCVWDAIDEKVEERWTFFEGHYNSNRKAEILDGPEMFVL</sequence>
<gene>
    <name evidence="1" type="ORF">VNI00_000468</name>
</gene>
<accession>A0AAW0E5T0</accession>
<dbReference type="AlphaFoldDB" id="A0AAW0E5T0"/>
<dbReference type="EMBL" id="JAYKXP010000002">
    <property type="protein sequence ID" value="KAK7060736.1"/>
    <property type="molecule type" value="Genomic_DNA"/>
</dbReference>
<dbReference type="Proteomes" id="UP001383192">
    <property type="component" value="Unassembled WGS sequence"/>
</dbReference>
<name>A0AAW0E5T0_9AGAR</name>
<protein>
    <submittedName>
        <fullName evidence="1">Uncharacterized protein</fullName>
    </submittedName>
</protein>
<proteinExistence type="predicted"/>
<comment type="caution">
    <text evidence="1">The sequence shown here is derived from an EMBL/GenBank/DDBJ whole genome shotgun (WGS) entry which is preliminary data.</text>
</comment>
<evidence type="ECO:0000313" key="1">
    <source>
        <dbReference type="EMBL" id="KAK7060736.1"/>
    </source>
</evidence>
<reference evidence="1 2" key="1">
    <citation type="submission" date="2024-01" db="EMBL/GenBank/DDBJ databases">
        <title>A draft genome for a cacao thread blight-causing isolate of Paramarasmius palmivorus.</title>
        <authorList>
            <person name="Baruah I.K."/>
            <person name="Bukari Y."/>
            <person name="Amoako-Attah I."/>
            <person name="Meinhardt L.W."/>
            <person name="Bailey B.A."/>
            <person name="Cohen S.P."/>
        </authorList>
    </citation>
    <scope>NUCLEOTIDE SEQUENCE [LARGE SCALE GENOMIC DNA]</scope>
    <source>
        <strain evidence="1 2">GH-12</strain>
    </source>
</reference>
<keyword evidence="2" id="KW-1185">Reference proteome</keyword>
<organism evidence="1 2">
    <name type="scientific">Paramarasmius palmivorus</name>
    <dbReference type="NCBI Taxonomy" id="297713"/>
    <lineage>
        <taxon>Eukaryota</taxon>
        <taxon>Fungi</taxon>
        <taxon>Dikarya</taxon>
        <taxon>Basidiomycota</taxon>
        <taxon>Agaricomycotina</taxon>
        <taxon>Agaricomycetes</taxon>
        <taxon>Agaricomycetidae</taxon>
        <taxon>Agaricales</taxon>
        <taxon>Marasmiineae</taxon>
        <taxon>Marasmiaceae</taxon>
        <taxon>Paramarasmius</taxon>
    </lineage>
</organism>
<evidence type="ECO:0000313" key="2">
    <source>
        <dbReference type="Proteomes" id="UP001383192"/>
    </source>
</evidence>